<gene>
    <name evidence="1" type="ORF">K469DRAFT_714289</name>
</gene>
<protein>
    <submittedName>
        <fullName evidence="1">Uncharacterized protein</fullName>
    </submittedName>
</protein>
<proteinExistence type="predicted"/>
<evidence type="ECO:0000313" key="1">
    <source>
        <dbReference type="EMBL" id="KAF2180715.1"/>
    </source>
</evidence>
<keyword evidence="2" id="KW-1185">Reference proteome</keyword>
<dbReference type="EMBL" id="ML994656">
    <property type="protein sequence ID" value="KAF2180715.1"/>
    <property type="molecule type" value="Genomic_DNA"/>
</dbReference>
<dbReference type="OrthoDB" id="3780616at2759"/>
<dbReference type="AlphaFoldDB" id="A0A6A6DNY9"/>
<organism evidence="1 2">
    <name type="scientific">Zopfia rhizophila CBS 207.26</name>
    <dbReference type="NCBI Taxonomy" id="1314779"/>
    <lineage>
        <taxon>Eukaryota</taxon>
        <taxon>Fungi</taxon>
        <taxon>Dikarya</taxon>
        <taxon>Ascomycota</taxon>
        <taxon>Pezizomycotina</taxon>
        <taxon>Dothideomycetes</taxon>
        <taxon>Dothideomycetes incertae sedis</taxon>
        <taxon>Zopfiaceae</taxon>
        <taxon>Zopfia</taxon>
    </lineage>
</organism>
<dbReference type="Proteomes" id="UP000800200">
    <property type="component" value="Unassembled WGS sequence"/>
</dbReference>
<name>A0A6A6DNY9_9PEZI</name>
<accession>A0A6A6DNY9</accession>
<evidence type="ECO:0000313" key="2">
    <source>
        <dbReference type="Proteomes" id="UP000800200"/>
    </source>
</evidence>
<sequence length="52" mass="5970">MLPRAAAPEPLTDTITATINAVLRGDDVEKRQFGYEGKELEMRRPEGMRHWD</sequence>
<reference evidence="1" key="1">
    <citation type="journal article" date="2020" name="Stud. Mycol.">
        <title>101 Dothideomycetes genomes: a test case for predicting lifestyles and emergence of pathogens.</title>
        <authorList>
            <person name="Haridas S."/>
            <person name="Albert R."/>
            <person name="Binder M."/>
            <person name="Bloem J."/>
            <person name="Labutti K."/>
            <person name="Salamov A."/>
            <person name="Andreopoulos B."/>
            <person name="Baker S."/>
            <person name="Barry K."/>
            <person name="Bills G."/>
            <person name="Bluhm B."/>
            <person name="Cannon C."/>
            <person name="Castanera R."/>
            <person name="Culley D."/>
            <person name="Daum C."/>
            <person name="Ezra D."/>
            <person name="Gonzalez J."/>
            <person name="Henrissat B."/>
            <person name="Kuo A."/>
            <person name="Liang C."/>
            <person name="Lipzen A."/>
            <person name="Lutzoni F."/>
            <person name="Magnuson J."/>
            <person name="Mondo S."/>
            <person name="Nolan M."/>
            <person name="Ohm R."/>
            <person name="Pangilinan J."/>
            <person name="Park H.-J."/>
            <person name="Ramirez L."/>
            <person name="Alfaro M."/>
            <person name="Sun H."/>
            <person name="Tritt A."/>
            <person name="Yoshinaga Y."/>
            <person name="Zwiers L.-H."/>
            <person name="Turgeon B."/>
            <person name="Goodwin S."/>
            <person name="Spatafora J."/>
            <person name="Crous P."/>
            <person name="Grigoriev I."/>
        </authorList>
    </citation>
    <scope>NUCLEOTIDE SEQUENCE</scope>
    <source>
        <strain evidence="1">CBS 207.26</strain>
    </source>
</reference>